<dbReference type="AlphaFoldDB" id="A0A392SGL7"/>
<proteinExistence type="predicted"/>
<protein>
    <submittedName>
        <fullName evidence="2">Uncharacterized protein</fullName>
    </submittedName>
</protein>
<keyword evidence="3" id="KW-1185">Reference proteome</keyword>
<accession>A0A392SGL7</accession>
<comment type="caution">
    <text evidence="2">The sequence shown here is derived from an EMBL/GenBank/DDBJ whole genome shotgun (WGS) entry which is preliminary data.</text>
</comment>
<evidence type="ECO:0000313" key="2">
    <source>
        <dbReference type="EMBL" id="MCI48038.1"/>
    </source>
</evidence>
<dbReference type="Proteomes" id="UP000265520">
    <property type="component" value="Unassembled WGS sequence"/>
</dbReference>
<name>A0A392SGL7_9FABA</name>
<evidence type="ECO:0000313" key="3">
    <source>
        <dbReference type="Proteomes" id="UP000265520"/>
    </source>
</evidence>
<sequence length="103" mass="11309">PRSRKLAMALKATGRKRKEVNTAKEGSKHRRAEGLTSVETQNVVLPVSNSEQRTADRPEINLNVVLPMPASGILHLVDDEGDSVLDSFSVMESANVRKEDEAK</sequence>
<feature type="non-terminal residue" evidence="2">
    <location>
        <position position="1"/>
    </location>
</feature>
<feature type="region of interest" description="Disordered" evidence="1">
    <location>
        <begin position="1"/>
        <end position="32"/>
    </location>
</feature>
<feature type="non-terminal residue" evidence="2">
    <location>
        <position position="103"/>
    </location>
</feature>
<organism evidence="2 3">
    <name type="scientific">Trifolium medium</name>
    <dbReference type="NCBI Taxonomy" id="97028"/>
    <lineage>
        <taxon>Eukaryota</taxon>
        <taxon>Viridiplantae</taxon>
        <taxon>Streptophyta</taxon>
        <taxon>Embryophyta</taxon>
        <taxon>Tracheophyta</taxon>
        <taxon>Spermatophyta</taxon>
        <taxon>Magnoliopsida</taxon>
        <taxon>eudicotyledons</taxon>
        <taxon>Gunneridae</taxon>
        <taxon>Pentapetalae</taxon>
        <taxon>rosids</taxon>
        <taxon>fabids</taxon>
        <taxon>Fabales</taxon>
        <taxon>Fabaceae</taxon>
        <taxon>Papilionoideae</taxon>
        <taxon>50 kb inversion clade</taxon>
        <taxon>NPAAA clade</taxon>
        <taxon>Hologalegina</taxon>
        <taxon>IRL clade</taxon>
        <taxon>Trifolieae</taxon>
        <taxon>Trifolium</taxon>
    </lineage>
</organism>
<reference evidence="2 3" key="1">
    <citation type="journal article" date="2018" name="Front. Plant Sci.">
        <title>Red Clover (Trifolium pratense) and Zigzag Clover (T. medium) - A Picture of Genomic Similarities and Differences.</title>
        <authorList>
            <person name="Dluhosova J."/>
            <person name="Istvanek J."/>
            <person name="Nedelnik J."/>
            <person name="Repkova J."/>
        </authorList>
    </citation>
    <scope>NUCLEOTIDE SEQUENCE [LARGE SCALE GENOMIC DNA]</scope>
    <source>
        <strain evidence="3">cv. 10/8</strain>
        <tissue evidence="2">Leaf</tissue>
    </source>
</reference>
<dbReference type="EMBL" id="LXQA010380689">
    <property type="protein sequence ID" value="MCI48038.1"/>
    <property type="molecule type" value="Genomic_DNA"/>
</dbReference>
<evidence type="ECO:0000256" key="1">
    <source>
        <dbReference type="SAM" id="MobiDB-lite"/>
    </source>
</evidence>